<comment type="caution">
    <text evidence="2">The sequence shown here is derived from an EMBL/GenBank/DDBJ whole genome shotgun (WGS) entry which is preliminary data.</text>
</comment>
<accession>A0ABR2JG50</accession>
<organism evidence="2 3">
    <name type="scientific">Apiospora arundinis</name>
    <dbReference type="NCBI Taxonomy" id="335852"/>
    <lineage>
        <taxon>Eukaryota</taxon>
        <taxon>Fungi</taxon>
        <taxon>Dikarya</taxon>
        <taxon>Ascomycota</taxon>
        <taxon>Pezizomycotina</taxon>
        <taxon>Sordariomycetes</taxon>
        <taxon>Xylariomycetidae</taxon>
        <taxon>Amphisphaeriales</taxon>
        <taxon>Apiosporaceae</taxon>
        <taxon>Apiospora</taxon>
    </lineage>
</organism>
<dbReference type="Proteomes" id="UP001390339">
    <property type="component" value="Unassembled WGS sequence"/>
</dbReference>
<dbReference type="EMBL" id="JAPCWZ010000002">
    <property type="protein sequence ID" value="KAK8876844.1"/>
    <property type="molecule type" value="Genomic_DNA"/>
</dbReference>
<gene>
    <name evidence="2" type="ORF">PGQ11_001790</name>
</gene>
<sequence length="439" mass="50386">MCRQRNKPRGLCLQAQTELDSIVYTESRDPSLIDFQSPAIPSVLDMPGFLPGTEPYETPWHTMNNYMVETSPFDYTYGFGKNENDTTQFGFEMPEMPKLEYPSQMEDRSPDSVCSSTYEESSATRSHVPERCSNMSNKKRPSRDSPGEDSDYSDNESRQSYTKKQKNSSNDGELDSTSFVFACPFFIRYPHKHRTCAKYMLRRVRDVKQHLNRKHRTPDFYCARCYNTFNRAKERDDHTRDSNCDYRENSHFEGITEAQKEQLNNAKERNKISPEDQWFMIWDILFPTIERPKRVSRYSPQEEAVALLRDVWLTKHLELLDELSQVDNKSAVAANSSTIHWLMKRIFDLLEPESSIPTQPARKPSKTLGHGAAALAFRHMSPGGTLPRSEYIDEPLLKLASSTSDEWGSCNVMQSSDIAPAPPPRMAIADGKPSQDPNT</sequence>
<name>A0ABR2JG50_9PEZI</name>
<feature type="region of interest" description="Disordered" evidence="1">
    <location>
        <begin position="101"/>
        <end position="173"/>
    </location>
</feature>
<evidence type="ECO:0008006" key="4">
    <source>
        <dbReference type="Google" id="ProtNLM"/>
    </source>
</evidence>
<reference evidence="2 3" key="1">
    <citation type="journal article" date="2024" name="IMA Fungus">
        <title>Apiospora arundinis, a panoply of carbohydrate-active enzymes and secondary metabolites.</title>
        <authorList>
            <person name="Sorensen T."/>
            <person name="Petersen C."/>
            <person name="Muurmann A.T."/>
            <person name="Christiansen J.V."/>
            <person name="Brundto M.L."/>
            <person name="Overgaard C.K."/>
            <person name="Boysen A.T."/>
            <person name="Wollenberg R.D."/>
            <person name="Larsen T.O."/>
            <person name="Sorensen J.L."/>
            <person name="Nielsen K.L."/>
            <person name="Sondergaard T.E."/>
        </authorList>
    </citation>
    <scope>NUCLEOTIDE SEQUENCE [LARGE SCALE GENOMIC DNA]</scope>
    <source>
        <strain evidence="2 3">AAU 773</strain>
    </source>
</reference>
<protein>
    <recommendedName>
        <fullName evidence="4">C2H2-type domain-containing protein</fullName>
    </recommendedName>
</protein>
<feature type="compositionally biased region" description="Polar residues" evidence="1">
    <location>
        <begin position="112"/>
        <end position="125"/>
    </location>
</feature>
<evidence type="ECO:0000313" key="3">
    <source>
        <dbReference type="Proteomes" id="UP001390339"/>
    </source>
</evidence>
<evidence type="ECO:0000313" key="2">
    <source>
        <dbReference type="EMBL" id="KAK8876844.1"/>
    </source>
</evidence>
<dbReference type="PANTHER" id="PTHR38166">
    <property type="entry name" value="C2H2-TYPE DOMAIN-CONTAINING PROTEIN-RELATED"/>
    <property type="match status" value="1"/>
</dbReference>
<proteinExistence type="predicted"/>
<dbReference type="PANTHER" id="PTHR38166:SF1">
    <property type="entry name" value="C2H2-TYPE DOMAIN-CONTAINING PROTEIN"/>
    <property type="match status" value="1"/>
</dbReference>
<feature type="region of interest" description="Disordered" evidence="1">
    <location>
        <begin position="412"/>
        <end position="439"/>
    </location>
</feature>
<keyword evidence="3" id="KW-1185">Reference proteome</keyword>
<evidence type="ECO:0000256" key="1">
    <source>
        <dbReference type="SAM" id="MobiDB-lite"/>
    </source>
</evidence>